<organism evidence="21">
    <name type="scientific">Gonatodes albogularis</name>
    <name type="common">Yellow-headed gecko</name>
    <dbReference type="NCBI Taxonomy" id="460622"/>
    <lineage>
        <taxon>Eukaryota</taxon>
        <taxon>Metazoa</taxon>
        <taxon>Chordata</taxon>
        <taxon>Craniata</taxon>
        <taxon>Vertebrata</taxon>
        <taxon>Euteleostomi</taxon>
        <taxon>Lepidosauria</taxon>
        <taxon>Squamata</taxon>
        <taxon>Bifurcata</taxon>
        <taxon>Gekkota</taxon>
        <taxon>Sphaerodactylidae</taxon>
        <taxon>Gonatodes</taxon>
    </lineage>
</organism>
<feature type="transmembrane region" description="Helical" evidence="17">
    <location>
        <begin position="114"/>
        <end position="135"/>
    </location>
</feature>
<dbReference type="GO" id="GO:0042773">
    <property type="term" value="P:ATP synthesis coupled electron transport"/>
    <property type="evidence" value="ECO:0007669"/>
    <property type="project" value="InterPro"/>
</dbReference>
<feature type="transmembrane region" description="Helical" evidence="17">
    <location>
        <begin position="253"/>
        <end position="274"/>
    </location>
</feature>
<feature type="transmembrane region" description="Helical" evidence="17">
    <location>
        <begin position="430"/>
        <end position="450"/>
    </location>
</feature>
<dbReference type="GeneID" id="33195108"/>
<dbReference type="PANTHER" id="PTHR43507">
    <property type="entry name" value="NADH-UBIQUINONE OXIDOREDUCTASE CHAIN 4"/>
    <property type="match status" value="1"/>
</dbReference>
<feature type="transmembrane region" description="Helical" evidence="17">
    <location>
        <begin position="390"/>
        <end position="409"/>
    </location>
</feature>
<dbReference type="NCBIfam" id="TIGR01972">
    <property type="entry name" value="NDH_I_M"/>
    <property type="match status" value="1"/>
</dbReference>
<evidence type="ECO:0000259" key="19">
    <source>
        <dbReference type="Pfam" id="PF00361"/>
    </source>
</evidence>
<dbReference type="EC" id="7.1.1.2" evidence="4 17"/>
<evidence type="ECO:0000256" key="13">
    <source>
        <dbReference type="ARBA" id="ARBA00023075"/>
    </source>
</evidence>
<dbReference type="PANTHER" id="PTHR43507:SF20">
    <property type="entry name" value="NADH-UBIQUINONE OXIDOREDUCTASE CHAIN 4"/>
    <property type="match status" value="1"/>
</dbReference>
<feature type="transmembrane region" description="Helical" evidence="17">
    <location>
        <begin position="222"/>
        <end position="241"/>
    </location>
</feature>
<keyword evidence="12 17" id="KW-0520">NAD</keyword>
<dbReference type="InterPro" id="IPR000260">
    <property type="entry name" value="NADH4_N"/>
</dbReference>
<evidence type="ECO:0000256" key="1">
    <source>
        <dbReference type="ARBA" id="ARBA00003257"/>
    </source>
</evidence>
<evidence type="ECO:0000256" key="3">
    <source>
        <dbReference type="ARBA" id="ARBA00009025"/>
    </source>
</evidence>
<feature type="signal peptide" evidence="18">
    <location>
        <begin position="1"/>
        <end position="17"/>
    </location>
</feature>
<dbReference type="GO" id="GO:0003954">
    <property type="term" value="F:NADH dehydrogenase activity"/>
    <property type="evidence" value="ECO:0007669"/>
    <property type="project" value="TreeGrafter"/>
</dbReference>
<comment type="function">
    <text evidence="1">Core subunit of the mitochondrial membrane respiratory chain NADH dehydrogenase (Complex I) that is believed to belong to the minimal assembly required for catalysis. Complex I functions in the transfer of electrons from NADH to the respiratory chain. The immediate electron acceptor for the enzyme is believed to be ubiquinone.</text>
</comment>
<feature type="domain" description="NADH:ubiquinone oxidoreductase chain 4 N-terminal" evidence="20">
    <location>
        <begin position="1"/>
        <end position="107"/>
    </location>
</feature>
<dbReference type="InterPro" id="IPR010227">
    <property type="entry name" value="NADH_Q_OxRdtase_chainM/4"/>
</dbReference>
<evidence type="ECO:0000256" key="16">
    <source>
        <dbReference type="ARBA" id="ARBA00049551"/>
    </source>
</evidence>
<evidence type="ECO:0000256" key="14">
    <source>
        <dbReference type="ARBA" id="ARBA00023128"/>
    </source>
</evidence>
<keyword evidence="7 17" id="KW-0679">Respiratory chain</keyword>
<feature type="domain" description="NADH:quinone oxidoreductase/Mrp antiporter transmembrane" evidence="19">
    <location>
        <begin position="110"/>
        <end position="399"/>
    </location>
</feature>
<keyword evidence="8 17" id="KW-0812">Transmembrane</keyword>
<keyword evidence="9" id="KW-1278">Translocase</keyword>
<feature type="transmembrane region" description="Helical" evidence="17">
    <location>
        <begin position="339"/>
        <end position="358"/>
    </location>
</feature>
<keyword evidence="18" id="KW-0732">Signal</keyword>
<dbReference type="AlphaFoldDB" id="A0A1Y1CCM8"/>
<dbReference type="PRINTS" id="PR01437">
    <property type="entry name" value="NUOXDRDTASE4"/>
</dbReference>
<reference evidence="21" key="1">
    <citation type="submission" date="2011-02" db="EMBL/GenBank/DDBJ databases">
        <title>The complete mitochondrial genome of Gonatodes albogularis.</title>
        <authorList>
            <person name="Kumazawa Y."/>
            <person name="Hashiguchi Y."/>
            <person name="Yamada C."/>
        </authorList>
    </citation>
    <scope>NUCLEOTIDE SEQUENCE</scope>
    <source>
        <strain evidence="21">Galb1</strain>
    </source>
</reference>
<keyword evidence="15 17" id="KW-0472">Membrane</keyword>
<protein>
    <recommendedName>
        <fullName evidence="5 17">NADH-ubiquinone oxidoreductase chain 4</fullName>
        <ecNumber evidence="4 17">7.1.1.2</ecNumber>
    </recommendedName>
</protein>
<feature type="transmembrane region" description="Helical" evidence="17">
    <location>
        <begin position="306"/>
        <end position="327"/>
    </location>
</feature>
<dbReference type="RefSeq" id="YP_009388959.1">
    <property type="nucleotide sequence ID" value="NC_035153.1"/>
</dbReference>
<evidence type="ECO:0000256" key="4">
    <source>
        <dbReference type="ARBA" id="ARBA00012944"/>
    </source>
</evidence>
<evidence type="ECO:0000256" key="11">
    <source>
        <dbReference type="ARBA" id="ARBA00022989"/>
    </source>
</evidence>
<evidence type="ECO:0000313" key="21">
    <source>
        <dbReference type="EMBL" id="BAX77893.1"/>
    </source>
</evidence>
<evidence type="ECO:0000256" key="6">
    <source>
        <dbReference type="ARBA" id="ARBA00022448"/>
    </source>
</evidence>
<dbReference type="EMBL" id="AB612271">
    <property type="protein sequence ID" value="BAX77893.1"/>
    <property type="molecule type" value="Genomic_DNA"/>
</dbReference>
<geneLocation type="mitochondrion" evidence="21"/>
<evidence type="ECO:0000256" key="12">
    <source>
        <dbReference type="ARBA" id="ARBA00023027"/>
    </source>
</evidence>
<dbReference type="Pfam" id="PF01059">
    <property type="entry name" value="Oxidored_q5_N"/>
    <property type="match status" value="1"/>
</dbReference>
<proteinExistence type="inferred from homology"/>
<keyword evidence="10 17" id="KW-0249">Electron transport</keyword>
<accession>A0A1Y1CCM8</accession>
<evidence type="ECO:0000256" key="2">
    <source>
        <dbReference type="ARBA" id="ARBA00004225"/>
    </source>
</evidence>
<comment type="similarity">
    <text evidence="3 17">Belongs to the complex I subunit 4 family.</text>
</comment>
<dbReference type="Pfam" id="PF00361">
    <property type="entry name" value="Proton_antipo_M"/>
    <property type="match status" value="1"/>
</dbReference>
<dbReference type="GO" id="GO:0015990">
    <property type="term" value="P:electron transport coupled proton transport"/>
    <property type="evidence" value="ECO:0007669"/>
    <property type="project" value="TreeGrafter"/>
</dbReference>
<keyword evidence="11 17" id="KW-1133">Transmembrane helix</keyword>
<evidence type="ECO:0000259" key="20">
    <source>
        <dbReference type="Pfam" id="PF01059"/>
    </source>
</evidence>
<comment type="subcellular location">
    <subcellularLocation>
        <location evidence="2 17">Mitochondrion membrane</location>
        <topology evidence="2 17">Multi-pass membrane protein</topology>
    </subcellularLocation>
</comment>
<evidence type="ECO:0000256" key="5">
    <source>
        <dbReference type="ARBA" id="ARBA00021006"/>
    </source>
</evidence>
<dbReference type="GO" id="GO:0048039">
    <property type="term" value="F:ubiquinone binding"/>
    <property type="evidence" value="ECO:0007669"/>
    <property type="project" value="TreeGrafter"/>
</dbReference>
<dbReference type="InterPro" id="IPR001750">
    <property type="entry name" value="ND/Mrp_TM"/>
</dbReference>
<comment type="catalytic activity">
    <reaction evidence="16 17">
        <text>a ubiquinone + NADH + 5 H(+)(in) = a ubiquinol + NAD(+) + 4 H(+)(out)</text>
        <dbReference type="Rhea" id="RHEA:29091"/>
        <dbReference type="Rhea" id="RHEA-COMP:9565"/>
        <dbReference type="Rhea" id="RHEA-COMP:9566"/>
        <dbReference type="ChEBI" id="CHEBI:15378"/>
        <dbReference type="ChEBI" id="CHEBI:16389"/>
        <dbReference type="ChEBI" id="CHEBI:17976"/>
        <dbReference type="ChEBI" id="CHEBI:57540"/>
        <dbReference type="ChEBI" id="CHEBI:57945"/>
        <dbReference type="EC" id="7.1.1.2"/>
    </reaction>
</comment>
<keyword evidence="6 17" id="KW-0813">Transport</keyword>
<feature type="transmembrane region" description="Helical" evidence="17">
    <location>
        <begin position="92"/>
        <end position="108"/>
    </location>
</feature>
<sequence length="454" mass="50050">MLKIILATFMLAPTALLLPPTHLFSTMTALTSIITLAMTPWAYTSTPTHISTWLVLDHISAPLCLLSAWLLPLMIIASQHHLRADPLPRKRLFLMACSLLQTTLLLTFTANNLLLFYIMFEATLIPTLVLITRWGSQPERLVAGTYFLFYTLAGSLPLLIAILMLYQDNQTLLPIPHTALLMTTASTTTKAFWLTSIAAFLIKMPLYTTHLWLPKAHVEAPIAGSMVLAAVLLKLGGYGLIRMVPLMGPTAQSFYLPFIALALWGMVMTSMICLRQTDLKAIIAYSSVSHMGLVTAAALIQTPWSISGAMMLMVAHGLTSSMLFCLANTSYERTHTRTLLVARGMQLVTPLMTLWWFLASMMNMALPPTINLVGELTIITSTFNWTNTTIALTGLTTMITAIYSLYVFLTTQHAKPPANQTFPPATTREHLLLTLHLVPLVLLILSPSLVTLPS</sequence>
<gene>
    <name evidence="21" type="primary">ND4</name>
</gene>
<evidence type="ECO:0000256" key="17">
    <source>
        <dbReference type="RuleBase" id="RU003297"/>
    </source>
</evidence>
<name>A0A1Y1CCM8_GONAL</name>
<feature type="chain" id="PRO_5012869599" description="NADH-ubiquinone oxidoreductase chain 4" evidence="18">
    <location>
        <begin position="18"/>
        <end position="454"/>
    </location>
</feature>
<feature type="transmembrane region" description="Helical" evidence="17">
    <location>
        <begin position="50"/>
        <end position="71"/>
    </location>
</feature>
<dbReference type="GO" id="GO:0031966">
    <property type="term" value="C:mitochondrial membrane"/>
    <property type="evidence" value="ECO:0007669"/>
    <property type="project" value="UniProtKB-SubCell"/>
</dbReference>
<keyword evidence="14 17" id="KW-0496">Mitochondrion</keyword>
<dbReference type="CTD" id="4538"/>
<dbReference type="InterPro" id="IPR003918">
    <property type="entry name" value="NADH_UbQ_OxRdtase"/>
</dbReference>
<evidence type="ECO:0000256" key="9">
    <source>
        <dbReference type="ARBA" id="ARBA00022967"/>
    </source>
</evidence>
<feature type="transmembrane region" description="Helical" evidence="17">
    <location>
        <begin position="147"/>
        <end position="167"/>
    </location>
</feature>
<keyword evidence="13 17" id="KW-0830">Ubiquinone</keyword>
<feature type="transmembrane region" description="Helical" evidence="17">
    <location>
        <begin position="179"/>
        <end position="202"/>
    </location>
</feature>
<evidence type="ECO:0000256" key="7">
    <source>
        <dbReference type="ARBA" id="ARBA00022660"/>
    </source>
</evidence>
<feature type="transmembrane region" description="Helical" evidence="17">
    <location>
        <begin position="281"/>
        <end position="300"/>
    </location>
</feature>
<dbReference type="GO" id="GO:0008137">
    <property type="term" value="F:NADH dehydrogenase (ubiquinone) activity"/>
    <property type="evidence" value="ECO:0007669"/>
    <property type="project" value="UniProtKB-UniRule"/>
</dbReference>
<comment type="function">
    <text evidence="17">Core subunit of the mitochondrial membrane respiratory chain NADH dehydrogenase (Complex I) which catalyzes electron transfer from NADH through the respiratory chain, using ubiquinone as an electron acceptor. Essential for the catalytic activity and assembly of complex I.</text>
</comment>
<evidence type="ECO:0000256" key="15">
    <source>
        <dbReference type="ARBA" id="ARBA00023136"/>
    </source>
</evidence>
<evidence type="ECO:0000256" key="8">
    <source>
        <dbReference type="ARBA" id="ARBA00022692"/>
    </source>
</evidence>
<evidence type="ECO:0000256" key="10">
    <source>
        <dbReference type="ARBA" id="ARBA00022982"/>
    </source>
</evidence>
<evidence type="ECO:0000256" key="18">
    <source>
        <dbReference type="SAM" id="SignalP"/>
    </source>
</evidence>